<keyword evidence="2" id="KW-0812">Transmembrane</keyword>
<dbReference type="RefSeq" id="WP_317835338.1">
    <property type="nucleotide sequence ID" value="NZ_CP136920.1"/>
</dbReference>
<evidence type="ECO:0000256" key="2">
    <source>
        <dbReference type="SAM" id="Phobius"/>
    </source>
</evidence>
<keyword evidence="2" id="KW-1133">Transmembrane helix</keyword>
<protein>
    <recommendedName>
        <fullName evidence="5">Type II secretion system protein GspG C-terminal domain-containing protein</fullName>
    </recommendedName>
</protein>
<organism evidence="3 4">
    <name type="scientific">Rubellicoccus peritrichatus</name>
    <dbReference type="NCBI Taxonomy" id="3080537"/>
    <lineage>
        <taxon>Bacteria</taxon>
        <taxon>Pseudomonadati</taxon>
        <taxon>Verrucomicrobiota</taxon>
        <taxon>Opitutia</taxon>
        <taxon>Puniceicoccales</taxon>
        <taxon>Cerasicoccaceae</taxon>
        <taxon>Rubellicoccus</taxon>
    </lineage>
</organism>
<name>A0AAQ3LFI0_9BACT</name>
<evidence type="ECO:0008006" key="5">
    <source>
        <dbReference type="Google" id="ProtNLM"/>
    </source>
</evidence>
<feature type="transmembrane region" description="Helical" evidence="2">
    <location>
        <begin position="7"/>
        <end position="26"/>
    </location>
</feature>
<evidence type="ECO:0000256" key="1">
    <source>
        <dbReference type="SAM" id="MobiDB-lite"/>
    </source>
</evidence>
<evidence type="ECO:0000313" key="3">
    <source>
        <dbReference type="EMBL" id="WOO42808.1"/>
    </source>
</evidence>
<keyword evidence="2" id="KW-0472">Membrane</keyword>
<sequence>MIRNRGFIPLTAITFVILMIGLLRYFHSDQSPQAKERPIKEAPTTPAAKPKPPSSAIRHSPLADRINQPGGNAARDLETIHVLLFQMRSSVKNLSSKPMGTNAEFTAVLTGNNGLRLAAIPPDHPAINDNGELIDRWGNPVFFHSESSIKTTLRSAGPDGKLFNEDDIIYPDGP</sequence>
<gene>
    <name evidence="3" type="ORF">RZN69_06865</name>
</gene>
<dbReference type="KEGG" id="puo:RZN69_06865"/>
<feature type="region of interest" description="Disordered" evidence="1">
    <location>
        <begin position="34"/>
        <end position="71"/>
    </location>
</feature>
<dbReference type="Proteomes" id="UP001304300">
    <property type="component" value="Chromosome"/>
</dbReference>
<accession>A0AAQ3LFI0</accession>
<dbReference type="AlphaFoldDB" id="A0AAQ3LFI0"/>
<dbReference type="EMBL" id="CP136920">
    <property type="protein sequence ID" value="WOO42808.1"/>
    <property type="molecule type" value="Genomic_DNA"/>
</dbReference>
<keyword evidence="4" id="KW-1185">Reference proteome</keyword>
<evidence type="ECO:0000313" key="4">
    <source>
        <dbReference type="Proteomes" id="UP001304300"/>
    </source>
</evidence>
<reference evidence="3 4" key="1">
    <citation type="submission" date="2023-10" db="EMBL/GenBank/DDBJ databases">
        <title>Rubellicoccus peritrichatus gen. nov., sp. nov., isolated from an algae of coral reef tank.</title>
        <authorList>
            <person name="Luo J."/>
        </authorList>
    </citation>
    <scope>NUCLEOTIDE SEQUENCE [LARGE SCALE GENOMIC DNA]</scope>
    <source>
        <strain evidence="3 4">CR14</strain>
    </source>
</reference>
<proteinExistence type="predicted"/>